<organism evidence="1">
    <name type="scientific">Picea glauca</name>
    <name type="common">White spruce</name>
    <name type="synonym">Pinus glauca</name>
    <dbReference type="NCBI Taxonomy" id="3330"/>
    <lineage>
        <taxon>Eukaryota</taxon>
        <taxon>Viridiplantae</taxon>
        <taxon>Streptophyta</taxon>
        <taxon>Embryophyta</taxon>
        <taxon>Tracheophyta</taxon>
        <taxon>Spermatophyta</taxon>
        <taxon>Pinopsida</taxon>
        <taxon>Pinidae</taxon>
        <taxon>Conifers I</taxon>
        <taxon>Pinales</taxon>
        <taxon>Pinaceae</taxon>
        <taxon>Picea</taxon>
    </lineage>
</organism>
<dbReference type="EMBL" id="LKAM01000013">
    <property type="protein sequence ID" value="KUM46110.1"/>
    <property type="molecule type" value="Genomic_DNA"/>
</dbReference>
<sequence>MLGKVLAIKLGGMLLFARMLAIYLDTEGMLRAMDLKVLDIRHELDHDHEGQTLLDLVLYNHSRKRLRDPPLDLLLLIAAHLYMDMNMV</sequence>
<keyword evidence="1" id="KW-0496">Mitochondrion</keyword>
<reference evidence="1" key="1">
    <citation type="journal article" date="2015" name="Genome Biol. Evol.">
        <title>Organellar Genomes of White Spruce (Picea glauca): Assembly and Annotation.</title>
        <authorList>
            <person name="Jackman S.D."/>
            <person name="Warren R.L."/>
            <person name="Gibb E.A."/>
            <person name="Vandervalk B.P."/>
            <person name="Mohamadi H."/>
            <person name="Chu J."/>
            <person name="Raymond A."/>
            <person name="Pleasance S."/>
            <person name="Coope R."/>
            <person name="Wildung M.R."/>
            <person name="Ritland C.E."/>
            <person name="Bousquet J."/>
            <person name="Jones S.J."/>
            <person name="Bohlmann J."/>
            <person name="Birol I."/>
        </authorList>
    </citation>
    <scope>NUCLEOTIDE SEQUENCE [LARGE SCALE GENOMIC DNA]</scope>
    <source>
        <tissue evidence="1">Flushing bud</tissue>
    </source>
</reference>
<dbReference type="AlphaFoldDB" id="A0A101LVI7"/>
<gene>
    <name evidence="1" type="ORF">ABT39_MTgene1916</name>
</gene>
<protein>
    <submittedName>
        <fullName evidence="1">Uncharacterized protein</fullName>
    </submittedName>
</protein>
<geneLocation type="mitochondrion" evidence="1"/>
<name>A0A101LVI7_PICGL</name>
<accession>A0A101LVI7</accession>
<comment type="caution">
    <text evidence="1">The sequence shown here is derived from an EMBL/GenBank/DDBJ whole genome shotgun (WGS) entry which is preliminary data.</text>
</comment>
<proteinExistence type="predicted"/>
<evidence type="ECO:0000313" key="1">
    <source>
        <dbReference type="EMBL" id="KUM46110.1"/>
    </source>
</evidence>